<feature type="region of interest" description="Disordered" evidence="3">
    <location>
        <begin position="381"/>
        <end position="409"/>
    </location>
</feature>
<dbReference type="PIRSF" id="PIRSF500136">
    <property type="entry name" value="UDP_ManNAc_DH"/>
    <property type="match status" value="1"/>
</dbReference>
<proteinExistence type="inferred from homology"/>
<dbReference type="Gene3D" id="3.40.50.720">
    <property type="entry name" value="NAD(P)-binding Rossmann-like Domain"/>
    <property type="match status" value="3"/>
</dbReference>
<dbReference type="KEGG" id="ela:UCREL1_9470"/>
<dbReference type="InterPro" id="IPR001732">
    <property type="entry name" value="UDP-Glc/GDP-Man_DH_N"/>
</dbReference>
<feature type="domain" description="UDP-glucose/GDP-mannose dehydrogenase dimerisation" evidence="4">
    <location>
        <begin position="234"/>
        <end position="306"/>
    </location>
</feature>
<dbReference type="EMBL" id="KB707201">
    <property type="protein sequence ID" value="EMR63584.1"/>
    <property type="molecule type" value="Genomic_DNA"/>
</dbReference>
<sequence length="514" mass="56423">MFASTLNNTLPMEQFANATFHKIVPSSPIYKPAVQSQDLHITALGSVDPDEKTVVAVIGCGYVGTHLIQAFSRHYDVLGFDVSENRLELLREQFQSEGTNATLTANPEHLTRATHMLVSVPTLVSKDKSIDTSYIRSALDNVAEYARSGATVVIESSVAVGMTRELLGPLAQRRGFFAGMSPERVDPGRIEPPVEKIPKILSGLDDVAPGSLNAIQELYSRVFDTLVPVTRPEVAEMMKLYENCQRMMNIAFANEMADACVPHGIDPYEVSRAAASKPFGYMPYEPGVGLGGHCIPVNPWYLLSNSSFPLLKAATERMEERPARIAEKAIDALFDTNQQDRSLAKDPFTWEDSCAGGVLTDDKVLHATSTLNSLTDDNVRMLSDATRRSNTSSPRPSSLGESDDSDVSGSTVVMQPRVLVVGVGFKPGQSNLTNSPGLKVAQTLHTSGKVEIMFADPFVEQSAIPTIPRLDLQHWTKEGLELFDMIIVSFKQKDMDLSILDTLENVKVEKWYRN</sequence>
<dbReference type="SUPFAM" id="SSF51735">
    <property type="entry name" value="NAD(P)-binding Rossmann-fold domains"/>
    <property type="match status" value="1"/>
</dbReference>
<dbReference type="eggNOG" id="ENOG502QQVE">
    <property type="taxonomic scope" value="Eukaryota"/>
</dbReference>
<dbReference type="InterPro" id="IPR036291">
    <property type="entry name" value="NAD(P)-bd_dom_sf"/>
</dbReference>
<evidence type="ECO:0000256" key="3">
    <source>
        <dbReference type="SAM" id="MobiDB-lite"/>
    </source>
</evidence>
<dbReference type="OMA" id="IDPWFIV"/>
<dbReference type="InterPro" id="IPR008927">
    <property type="entry name" value="6-PGluconate_DH-like_C_sf"/>
</dbReference>
<dbReference type="AlphaFoldDB" id="M7SBM5"/>
<feature type="domain" description="UDP-glucose/GDP-mannose dehydrogenase N-terminal" evidence="5">
    <location>
        <begin position="55"/>
        <end position="208"/>
    </location>
</feature>
<evidence type="ECO:0000256" key="1">
    <source>
        <dbReference type="ARBA" id="ARBA00006601"/>
    </source>
</evidence>
<dbReference type="PANTHER" id="PTHR43491">
    <property type="entry name" value="UDP-N-ACETYL-D-MANNOSAMINE DEHYDROGENASE"/>
    <property type="match status" value="1"/>
</dbReference>
<keyword evidence="7" id="KW-1185">Reference proteome</keyword>
<dbReference type="GO" id="GO:0000271">
    <property type="term" value="P:polysaccharide biosynthetic process"/>
    <property type="evidence" value="ECO:0007669"/>
    <property type="project" value="InterPro"/>
</dbReference>
<dbReference type="SUPFAM" id="SSF52413">
    <property type="entry name" value="UDP-glucose/GDP-mannose dehydrogenase C-terminal domain"/>
    <property type="match status" value="1"/>
</dbReference>
<accession>M7SBM5</accession>
<reference evidence="7" key="1">
    <citation type="journal article" date="2013" name="Genome Announc.">
        <title>Draft genome sequence of the grapevine dieback fungus Eutypa lata UCR-EL1.</title>
        <authorList>
            <person name="Blanco-Ulate B."/>
            <person name="Rolshausen P.E."/>
            <person name="Cantu D."/>
        </authorList>
    </citation>
    <scope>NUCLEOTIDE SEQUENCE [LARGE SCALE GENOMIC DNA]</scope>
    <source>
        <strain evidence="7">UCR-EL1</strain>
    </source>
</reference>
<dbReference type="InterPro" id="IPR017476">
    <property type="entry name" value="UDP-Glc/GDP-Man"/>
</dbReference>
<protein>
    <submittedName>
        <fullName evidence="6">Putative polysaccharide biosynthesis protein vipa tvib protein</fullName>
    </submittedName>
</protein>
<dbReference type="InterPro" id="IPR028359">
    <property type="entry name" value="UDP_ManNAc/GlcNAc_DH"/>
</dbReference>
<dbReference type="InterPro" id="IPR014026">
    <property type="entry name" value="UDP-Glc/GDP-Man_DH_dimer"/>
</dbReference>
<evidence type="ECO:0000256" key="2">
    <source>
        <dbReference type="PIRNR" id="PIRNR000124"/>
    </source>
</evidence>
<dbReference type="Proteomes" id="UP000012174">
    <property type="component" value="Unassembled WGS sequence"/>
</dbReference>
<dbReference type="Pfam" id="PF00984">
    <property type="entry name" value="UDPG_MGDP_dh"/>
    <property type="match status" value="1"/>
</dbReference>
<dbReference type="OrthoDB" id="5059218at2759"/>
<evidence type="ECO:0000259" key="5">
    <source>
        <dbReference type="Pfam" id="PF03721"/>
    </source>
</evidence>
<dbReference type="HOGENOM" id="CLU_023810_0_1_1"/>
<name>M7SBM5_EUTLA</name>
<dbReference type="GO" id="GO:0016628">
    <property type="term" value="F:oxidoreductase activity, acting on the CH-CH group of donors, NAD or NADP as acceptor"/>
    <property type="evidence" value="ECO:0007669"/>
    <property type="project" value="InterPro"/>
</dbReference>
<dbReference type="STRING" id="1287681.M7SBM5"/>
<evidence type="ECO:0000259" key="4">
    <source>
        <dbReference type="Pfam" id="PF00984"/>
    </source>
</evidence>
<dbReference type="GO" id="GO:0016616">
    <property type="term" value="F:oxidoreductase activity, acting on the CH-OH group of donors, NAD or NADP as acceptor"/>
    <property type="evidence" value="ECO:0007669"/>
    <property type="project" value="InterPro"/>
</dbReference>
<dbReference type="NCBIfam" id="TIGR03026">
    <property type="entry name" value="NDP-sugDHase"/>
    <property type="match status" value="1"/>
</dbReference>
<comment type="similarity">
    <text evidence="1 2">Belongs to the UDP-glucose/GDP-mannose dehydrogenase family.</text>
</comment>
<dbReference type="Pfam" id="PF03721">
    <property type="entry name" value="UDPG_MGDP_dh_N"/>
    <property type="match status" value="1"/>
</dbReference>
<evidence type="ECO:0000313" key="7">
    <source>
        <dbReference type="Proteomes" id="UP000012174"/>
    </source>
</evidence>
<dbReference type="SUPFAM" id="SSF48179">
    <property type="entry name" value="6-phosphogluconate dehydrogenase C-terminal domain-like"/>
    <property type="match status" value="1"/>
</dbReference>
<dbReference type="PIRSF" id="PIRSF000124">
    <property type="entry name" value="UDPglc_GDPman_dh"/>
    <property type="match status" value="1"/>
</dbReference>
<evidence type="ECO:0000313" key="6">
    <source>
        <dbReference type="EMBL" id="EMR63584.1"/>
    </source>
</evidence>
<dbReference type="GO" id="GO:0051287">
    <property type="term" value="F:NAD binding"/>
    <property type="evidence" value="ECO:0007669"/>
    <property type="project" value="InterPro"/>
</dbReference>
<feature type="compositionally biased region" description="Low complexity" evidence="3">
    <location>
        <begin position="388"/>
        <end position="400"/>
    </location>
</feature>
<dbReference type="InterPro" id="IPR036220">
    <property type="entry name" value="UDP-Glc/GDP-Man_DH_C_sf"/>
</dbReference>
<organism evidence="6 7">
    <name type="scientific">Eutypa lata (strain UCR-EL1)</name>
    <name type="common">Grapevine dieback disease fungus</name>
    <name type="synonym">Eutypa armeniacae</name>
    <dbReference type="NCBI Taxonomy" id="1287681"/>
    <lineage>
        <taxon>Eukaryota</taxon>
        <taxon>Fungi</taxon>
        <taxon>Dikarya</taxon>
        <taxon>Ascomycota</taxon>
        <taxon>Pezizomycotina</taxon>
        <taxon>Sordariomycetes</taxon>
        <taxon>Xylariomycetidae</taxon>
        <taxon>Xylariales</taxon>
        <taxon>Diatrypaceae</taxon>
        <taxon>Eutypa</taxon>
    </lineage>
</organism>
<dbReference type="PANTHER" id="PTHR43491:SF2">
    <property type="entry name" value="UDP-N-ACETYL-D-MANNOSAMINE DEHYDROGENASE"/>
    <property type="match status" value="1"/>
</dbReference>
<gene>
    <name evidence="6" type="ORF">UCREL1_9470</name>
</gene>